<protein>
    <submittedName>
        <fullName evidence="8">Capsid vertex component 1</fullName>
    </submittedName>
</protein>
<evidence type="ECO:0000313" key="9">
    <source>
        <dbReference type="Proteomes" id="UP001144437"/>
    </source>
</evidence>
<feature type="region of interest" description="Disordered" evidence="7">
    <location>
        <begin position="324"/>
        <end position="344"/>
    </location>
</feature>
<evidence type="ECO:0000256" key="7">
    <source>
        <dbReference type="SAM" id="MobiDB-lite"/>
    </source>
</evidence>
<dbReference type="HAMAP" id="MF_04017">
    <property type="entry name" value="HSV_CVC1"/>
    <property type="match status" value="1"/>
</dbReference>
<evidence type="ECO:0000256" key="3">
    <source>
        <dbReference type="ARBA" id="ARBA00022612"/>
    </source>
</evidence>
<dbReference type="Proteomes" id="UP001144437">
    <property type="component" value="Segment"/>
</dbReference>
<evidence type="ECO:0000256" key="1">
    <source>
        <dbReference type="ARBA" id="ARBA00022561"/>
    </source>
</evidence>
<evidence type="ECO:0000256" key="6">
    <source>
        <dbReference type="ARBA" id="ARBA00023219"/>
    </source>
</evidence>
<name>A0A5B9R013_9ALPH</name>
<evidence type="ECO:0000256" key="4">
    <source>
        <dbReference type="ARBA" id="ARBA00022844"/>
    </source>
</evidence>
<keyword evidence="6" id="KW-0231">Viral genome packaging</keyword>
<keyword evidence="4" id="KW-0946">Virion</keyword>
<keyword evidence="5" id="KW-0426">Late protein</keyword>
<dbReference type="GO" id="GO:0051276">
    <property type="term" value="P:chromosome organization"/>
    <property type="evidence" value="ECO:0007669"/>
    <property type="project" value="InterPro"/>
</dbReference>
<keyword evidence="1" id="KW-0167">Capsid protein</keyword>
<evidence type="ECO:0000256" key="5">
    <source>
        <dbReference type="ARBA" id="ARBA00022921"/>
    </source>
</evidence>
<evidence type="ECO:0000313" key="8">
    <source>
        <dbReference type="EMBL" id="QEG54052.1"/>
    </source>
</evidence>
<keyword evidence="3" id="KW-1188">Viral release from host cell</keyword>
<proteinExistence type="inferred from homology"/>
<dbReference type="InterPro" id="IPR007640">
    <property type="entry name" value="UL17-like"/>
</dbReference>
<dbReference type="Pfam" id="PF04559">
    <property type="entry name" value="Herpes_UL17"/>
    <property type="match status" value="1"/>
</dbReference>
<dbReference type="GO" id="GO:0019028">
    <property type="term" value="C:viral capsid"/>
    <property type="evidence" value="ECO:0007669"/>
    <property type="project" value="UniProtKB-KW"/>
</dbReference>
<sequence>MEAHFTADAIKSAIFGDEIGGLAPFMSHLVLSESCLAGFGIPTFLLAGENNFYTEIQVRFHGCLRCTRWQRVLSLYAPTRALDKILLPDLNGERDSPFKITYTSANSWGGLFISIPVFCDPERLTFDSFTTVAIRVAICGAPEEFYEMLFTYDEVAQPQTRFFADFGRAEALALQLYEAPIPTRWSSCRKEEFLKIREKLKTLLAKRGKNQTFKKTLDASNYITHDGPLITDPPSEAIISSETNIRETDKAIRNLKAAAEKVINGKDRISCVTTSGAVRDTSPINATRDTLKAVASGLGSIVRGLGGNPLTTSQLADSRYADSLLSGLEPPGHSRGKQKAQKQCPDLEGVIMASDAEHEQRSTATRKQSPSSVEGCLRALCSILSDWGGSVSLQSPWVFSPISVTSYSCYNSGSPLLIVSYSPENTKARPPITPGLNILSEILLNSEAENPVDLSEKDKETLLNDAPCFLCPMKTRAAMEYQKLFSVDSEQMFLFGLQARVTAALITAITVAVARETETDTVRLRQILSYDIEFDTKQVPVNCHNPTPGILDSSGCEPWPARLAKTVTTLIAGLCVILQTENFTTFARGGVWKAVLNMLISNSPKPRLPFLAPFHLDNDIYLFDYFRFGAGNVTRVTGEPNVVRVKQSRRANMLECEFISSSASPAHPWAVHKFLPGQFHSYLCIGFNADLDGFLIFPGGFGLRLNLRETLNEVWDKQLNSFVLDRYSRPLDNQHFSANSTSATTCACPCLISVRDAQKEF</sequence>
<dbReference type="EMBL" id="MK360902">
    <property type="protein sequence ID" value="QEG54052.1"/>
    <property type="molecule type" value="Genomic_DNA"/>
</dbReference>
<keyword evidence="9" id="KW-1185">Reference proteome</keyword>
<keyword evidence="2" id="KW-1048">Host nucleus</keyword>
<reference evidence="8" key="1">
    <citation type="journal article" date="2019" name="Vet. Microbiol.">
        <title>Disease surveillance in wild Victorian cacatuids reveals co-infection with multiple agents and detection of novel avian viruses.</title>
        <authorList>
            <person name="Sutherland M."/>
            <person name="Sarker S."/>
            <person name="Vaz P.K."/>
            <person name="Legione A.R."/>
            <person name="Devlin J.M."/>
            <person name="Macwhirter P.L."/>
            <person name="Whiteley P.L."/>
            <person name="Raidal S.R."/>
        </authorList>
    </citation>
    <scope>NUCLEOTIDE SEQUENCE</scope>
    <source>
        <strain evidence="8">97-0001</strain>
    </source>
</reference>
<organism evidence="8 9">
    <name type="scientific">Cacatuid alphaherpesvirus 2</name>
    <dbReference type="NCBI Taxonomy" id="2604840"/>
    <lineage>
        <taxon>Viruses</taxon>
        <taxon>Duplodnaviria</taxon>
        <taxon>Heunggongvirae</taxon>
        <taxon>Peploviricota</taxon>
        <taxon>Herviviricetes</taxon>
        <taxon>Herpesvirales</taxon>
        <taxon>Orthoherpesviridae</taxon>
        <taxon>Alphaherpesvirinae</taxon>
        <taxon>Iltovirus</taxon>
        <taxon>Iltovirus cacatuidalpha2</taxon>
    </lineage>
</organism>
<accession>A0A5B9R013</accession>
<evidence type="ECO:0000256" key="2">
    <source>
        <dbReference type="ARBA" id="ARBA00022562"/>
    </source>
</evidence>